<dbReference type="Gramene" id="TraesROB_scaffold_001573_01G000400.1">
    <property type="protein sequence ID" value="TraesROB_scaffold_001573_01G000400.1"/>
    <property type="gene ID" value="TraesROB_scaffold_001573_01G000400"/>
</dbReference>
<dbReference type="Gramene" id="TraesLDM3B03G01662270.1">
    <property type="protein sequence ID" value="TraesLDM3B03G01662270.1.CDS1"/>
    <property type="gene ID" value="TraesLDM3B03G01662270"/>
</dbReference>
<protein>
    <recommendedName>
        <fullName evidence="5">3'-5' exonuclease domain-containing protein</fullName>
    </recommendedName>
</protein>
<dbReference type="PANTHER" id="PTHR13620">
    <property type="entry name" value="3-5 EXONUCLEASE"/>
    <property type="match status" value="1"/>
</dbReference>
<accession>A0A3B6FMR2</accession>
<sequence length="228" mass="26239">MAIPVAPMALSADDDDNGGQFTTHHVVDTHVRGKALSVVYTNDPVSLESSIQTMEQFLAEDKYQVVGFNVEYTIGRVGHDQKVVIAQLCVRHDVLVYHYHLATRPCERFSSFINSSDYKNTAVDTTNDLKTLKVSGLKCLNLVNIQDHYKVWGSAKNKLNSLGDLASAIIDPYYMKMKDESNKDKDTWHRVWHERLDEEHVKYTTNDTYTSYKMYRWIVDMRKCLVHD</sequence>
<dbReference type="Gramene" id="TraesCAD_scaffold_002076_01G000100.1">
    <property type="protein sequence ID" value="TraesCAD_scaffold_002076_01G000100.1"/>
    <property type="gene ID" value="TraesCAD_scaffold_002076_01G000100"/>
</dbReference>
<dbReference type="Gramene" id="TraesARI3B03G01689690.1">
    <property type="protein sequence ID" value="TraesARI3B03G01689690.1.CDS1"/>
    <property type="gene ID" value="TraesARI3B03G01689690"/>
</dbReference>
<proteinExistence type="predicted"/>
<dbReference type="SMR" id="A0A3B6FMR2"/>
<dbReference type="InterPro" id="IPR012337">
    <property type="entry name" value="RNaseH-like_sf"/>
</dbReference>
<dbReference type="Gramene" id="TraesCLE_scaffold_001445_01G000400.1">
    <property type="protein sequence ID" value="TraesCLE_scaffold_001445_01G000400.1"/>
    <property type="gene ID" value="TraesCLE_scaffold_001445_01G000400"/>
</dbReference>
<dbReference type="Proteomes" id="UP000019116">
    <property type="component" value="Chromosome 3B"/>
</dbReference>
<evidence type="ECO:0000313" key="3">
    <source>
        <dbReference type="EnsemblPlants" id="TraesCS3B02G277100.1.cds1"/>
    </source>
</evidence>
<reference evidence="3" key="2">
    <citation type="submission" date="2018-10" db="UniProtKB">
        <authorList>
            <consortium name="EnsemblPlants"/>
        </authorList>
    </citation>
    <scope>IDENTIFICATION</scope>
</reference>
<dbReference type="Gramene" id="TraesCS3B02G277100.1">
    <property type="protein sequence ID" value="TraesCS3B02G277100.1.cds1"/>
    <property type="gene ID" value="TraesCS3B02G277100"/>
</dbReference>
<evidence type="ECO:0000256" key="1">
    <source>
        <dbReference type="ARBA" id="ARBA00022722"/>
    </source>
</evidence>
<name>A0A3B6FMR2_WHEAT</name>
<keyword evidence="2" id="KW-0378">Hydrolase</keyword>
<dbReference type="EnsemblPlants" id="TraesCS3B02G277100.1">
    <property type="protein sequence ID" value="TraesCS3B02G277100.1.cds1"/>
    <property type="gene ID" value="TraesCS3B02G277100"/>
</dbReference>
<reference evidence="3" key="1">
    <citation type="submission" date="2018-08" db="EMBL/GenBank/DDBJ databases">
        <authorList>
            <person name="Rossello M."/>
        </authorList>
    </citation>
    <scope>NUCLEOTIDE SEQUENCE [LARGE SCALE GENOMIC DNA]</scope>
    <source>
        <strain evidence="3">cv. Chinese Spring</strain>
    </source>
</reference>
<dbReference type="Gene3D" id="3.30.420.10">
    <property type="entry name" value="Ribonuclease H-like superfamily/Ribonuclease H"/>
    <property type="match status" value="1"/>
</dbReference>
<dbReference type="InterPro" id="IPR036397">
    <property type="entry name" value="RNaseH_sf"/>
</dbReference>
<evidence type="ECO:0000256" key="2">
    <source>
        <dbReference type="ARBA" id="ARBA00022801"/>
    </source>
</evidence>
<dbReference type="PANTHER" id="PTHR13620:SF105">
    <property type="entry name" value="OS01G0737700 PROTEIN"/>
    <property type="match status" value="1"/>
</dbReference>
<dbReference type="Gramene" id="TraesLAC3B03G01605160.1">
    <property type="protein sequence ID" value="TraesLAC3B03G01605160.1.CDS1"/>
    <property type="gene ID" value="TraesLAC3B03G01605160"/>
</dbReference>
<dbReference type="Gramene" id="TraesJUL3B03G01675570.1">
    <property type="protein sequence ID" value="TraesJUL3B03G01675570.1.CDS1"/>
    <property type="gene ID" value="TraesJUL3B03G01675570"/>
</dbReference>
<dbReference type="Gramene" id="TraesSTA3B03G01653720.1">
    <property type="protein sequence ID" value="TraesSTA3B03G01653720.1.CDS1"/>
    <property type="gene ID" value="TraesSTA3B03G01653720"/>
</dbReference>
<dbReference type="OMA" id="IVDMRKC"/>
<dbReference type="GO" id="GO:0008408">
    <property type="term" value="F:3'-5' exonuclease activity"/>
    <property type="evidence" value="ECO:0007669"/>
    <property type="project" value="UniProtKB-ARBA"/>
</dbReference>
<evidence type="ECO:0008006" key="5">
    <source>
        <dbReference type="Google" id="ProtNLM"/>
    </source>
</evidence>
<dbReference type="Gramene" id="TraesMAC3B03G01662480.1">
    <property type="protein sequence ID" value="TraesMAC3B03G01662480.1.CDS1"/>
    <property type="gene ID" value="TraesMAC3B03G01662480"/>
</dbReference>
<dbReference type="GO" id="GO:0003676">
    <property type="term" value="F:nucleic acid binding"/>
    <property type="evidence" value="ECO:0007669"/>
    <property type="project" value="InterPro"/>
</dbReference>
<evidence type="ECO:0000313" key="4">
    <source>
        <dbReference type="Proteomes" id="UP000019116"/>
    </source>
</evidence>
<dbReference type="Gramene" id="TraesCS3B03G0717300.1">
    <property type="protein sequence ID" value="TraesCS3B03G0717300.1.CDS1"/>
    <property type="gene ID" value="TraesCS3B03G0717300"/>
</dbReference>
<dbReference type="Gramene" id="TraesSYM3B03G01684750.1">
    <property type="protein sequence ID" value="TraesSYM3B03G01684750.1.CDS1"/>
    <property type="gene ID" value="TraesSYM3B03G01684750"/>
</dbReference>
<dbReference type="Gramene" id="TraesJAG3B03G01671300.1">
    <property type="protein sequence ID" value="TraesJAG3B03G01671300.1.CDS1"/>
    <property type="gene ID" value="TraesJAG3B03G01671300"/>
</dbReference>
<dbReference type="Gramene" id="TraesWEE_scaffold_045090_01G000100.1">
    <property type="protein sequence ID" value="TraesWEE_scaffold_045090_01G000100.1"/>
    <property type="gene ID" value="TraesWEE_scaffold_045090_01G000100"/>
</dbReference>
<organism evidence="3">
    <name type="scientific">Triticum aestivum</name>
    <name type="common">Wheat</name>
    <dbReference type="NCBI Taxonomy" id="4565"/>
    <lineage>
        <taxon>Eukaryota</taxon>
        <taxon>Viridiplantae</taxon>
        <taxon>Streptophyta</taxon>
        <taxon>Embryophyta</taxon>
        <taxon>Tracheophyta</taxon>
        <taxon>Spermatophyta</taxon>
        <taxon>Magnoliopsida</taxon>
        <taxon>Liliopsida</taxon>
        <taxon>Poales</taxon>
        <taxon>Poaceae</taxon>
        <taxon>BOP clade</taxon>
        <taxon>Pooideae</taxon>
        <taxon>Triticodae</taxon>
        <taxon>Triticeae</taxon>
        <taxon>Triticinae</taxon>
        <taxon>Triticum</taxon>
    </lineage>
</organism>
<dbReference type="AlphaFoldDB" id="A0A3B6FMR2"/>
<dbReference type="InterPro" id="IPR051132">
    <property type="entry name" value="3-5_Exonuclease_domain"/>
</dbReference>
<keyword evidence="4" id="KW-1185">Reference proteome</keyword>
<dbReference type="SUPFAM" id="SSF53098">
    <property type="entry name" value="Ribonuclease H-like"/>
    <property type="match status" value="1"/>
</dbReference>
<keyword evidence="1" id="KW-0540">Nuclease</keyword>